<dbReference type="Gene3D" id="3.90.550.10">
    <property type="entry name" value="Spore Coat Polysaccharide Biosynthesis Protein SpsA, Chain A"/>
    <property type="match status" value="1"/>
</dbReference>
<evidence type="ECO:0000256" key="5">
    <source>
        <dbReference type="ARBA" id="ARBA00022695"/>
    </source>
</evidence>
<dbReference type="EMBL" id="LHZD01000020">
    <property type="protein sequence ID" value="KXV08171.1"/>
    <property type="molecule type" value="Genomic_DNA"/>
</dbReference>
<dbReference type="InterPro" id="IPR029044">
    <property type="entry name" value="Nucleotide-diphossugar_trans"/>
</dbReference>
<dbReference type="EMBL" id="JABCQL010000004">
    <property type="protein sequence ID" value="MBF0855549.1"/>
    <property type="molecule type" value="Genomic_DNA"/>
</dbReference>
<evidence type="ECO:0000256" key="6">
    <source>
        <dbReference type="ARBA" id="ARBA00022723"/>
    </source>
</evidence>
<evidence type="ECO:0000256" key="3">
    <source>
        <dbReference type="ARBA" id="ARBA00012461"/>
    </source>
</evidence>
<dbReference type="AlphaFoldDB" id="A0A149UAJ1"/>
<evidence type="ECO:0000313" key="14">
    <source>
        <dbReference type="Proteomes" id="UP000075394"/>
    </source>
</evidence>
<dbReference type="FunFam" id="3.90.550.10:FF:000023">
    <property type="entry name" value="Glucose-1-phosphate thymidylyltransferase"/>
    <property type="match status" value="1"/>
</dbReference>
<proteinExistence type="inferred from homology"/>
<evidence type="ECO:0000313" key="11">
    <source>
        <dbReference type="EMBL" id="KXV08171.1"/>
    </source>
</evidence>
<dbReference type="InterPro" id="IPR005907">
    <property type="entry name" value="G1P_thy_trans_s"/>
</dbReference>
<keyword evidence="4 9" id="KW-0808">Transferase</keyword>
<comment type="caution">
    <text evidence="13">The sequence shown here is derived from an EMBL/GenBank/DDBJ whole genome shotgun (WGS) entry which is preliminary data.</text>
</comment>
<dbReference type="Proteomes" id="UP000603665">
    <property type="component" value="Unassembled WGS sequence"/>
</dbReference>
<dbReference type="NCBIfam" id="TIGR01207">
    <property type="entry name" value="rmlA"/>
    <property type="match status" value="1"/>
</dbReference>
<comment type="similarity">
    <text evidence="2 9">Belongs to the glucose-1-phosphate thymidylyltransferase family.</text>
</comment>
<evidence type="ECO:0000256" key="1">
    <source>
        <dbReference type="ARBA" id="ARBA00001946"/>
    </source>
</evidence>
<evidence type="ECO:0000256" key="8">
    <source>
        <dbReference type="ARBA" id="ARBA00049336"/>
    </source>
</evidence>
<evidence type="ECO:0000313" key="15">
    <source>
        <dbReference type="Proteomes" id="UP000075655"/>
    </source>
</evidence>
<organism evidence="13 16">
    <name type="scientific">Gluconobacter oxydans</name>
    <name type="common">Gluconobacter suboxydans</name>
    <dbReference type="NCBI Taxonomy" id="442"/>
    <lineage>
        <taxon>Bacteria</taxon>
        <taxon>Pseudomonadati</taxon>
        <taxon>Pseudomonadota</taxon>
        <taxon>Alphaproteobacteria</taxon>
        <taxon>Acetobacterales</taxon>
        <taxon>Acetobacteraceae</taxon>
        <taxon>Gluconobacter</taxon>
    </lineage>
</organism>
<evidence type="ECO:0000256" key="7">
    <source>
        <dbReference type="ARBA" id="ARBA00022842"/>
    </source>
</evidence>
<dbReference type="GO" id="GO:0046872">
    <property type="term" value="F:metal ion binding"/>
    <property type="evidence" value="ECO:0007669"/>
    <property type="project" value="UniProtKB-KW"/>
</dbReference>
<dbReference type="EMBL" id="LHZG01000145">
    <property type="protein sequence ID" value="KXV19494.1"/>
    <property type="molecule type" value="Genomic_DNA"/>
</dbReference>
<evidence type="ECO:0000256" key="4">
    <source>
        <dbReference type="ARBA" id="ARBA00022679"/>
    </source>
</evidence>
<feature type="domain" description="Nucleotidyl transferase" evidence="10">
    <location>
        <begin position="2"/>
        <end position="238"/>
    </location>
</feature>
<keyword evidence="6 9" id="KW-0479">Metal-binding</keyword>
<evidence type="ECO:0000313" key="13">
    <source>
        <dbReference type="EMBL" id="MBF0855549.1"/>
    </source>
</evidence>
<dbReference type="PATRIC" id="fig|442.10.peg.307"/>
<dbReference type="GeneID" id="56905357"/>
<evidence type="ECO:0000259" key="10">
    <source>
        <dbReference type="Pfam" id="PF00483"/>
    </source>
</evidence>
<protein>
    <recommendedName>
        <fullName evidence="3 9">Glucose-1-phosphate thymidylyltransferase</fullName>
        <ecNumber evidence="3 9">2.7.7.24</ecNumber>
    </recommendedName>
</protein>
<dbReference type="InterPro" id="IPR005835">
    <property type="entry name" value="NTP_transferase_dom"/>
</dbReference>
<dbReference type="PANTHER" id="PTHR43532:SF1">
    <property type="entry name" value="GLUCOSE-1-PHOSPHATE THYMIDYLYLTRANSFERASE 1"/>
    <property type="match status" value="1"/>
</dbReference>
<accession>A0A149UAJ1</accession>
<dbReference type="Proteomes" id="UP000075655">
    <property type="component" value="Unassembled WGS sequence"/>
</dbReference>
<dbReference type="OrthoDB" id="9803871at2"/>
<dbReference type="PANTHER" id="PTHR43532">
    <property type="entry name" value="GLUCOSE-1-PHOSPHATE THYMIDYLYLTRANSFERASE"/>
    <property type="match status" value="1"/>
</dbReference>
<keyword evidence="5 9" id="KW-0548">Nucleotidyltransferase</keyword>
<evidence type="ECO:0000256" key="2">
    <source>
        <dbReference type="ARBA" id="ARBA00010480"/>
    </source>
</evidence>
<sequence length="288" mass="31961">MKGIILAGGSGTRLYPMTMAASKQLLPVYDKPMIYYPLSTLMLAGIRDIMIITTPHDMPQFQRLLGDGSQFGVTFEYRVQPSPDGLAQAFLIAEDWIQGAPCALALGDNLIFSEHLGVLLRAASNRPQGATVFAYQVRDPERYGVVSFDESGRALKVEEKPTHPESHWAITGLYFYDNRVVDFAKKVKPSARGELEITDLNRMYLEEGTLQVDRLGRGCAWLDAGMPDSLMQAGTFVQTIQSRQGMLVGSPAEVAFRNKFITADQLREHAKKMGKTELGRLLRELADS</sequence>
<dbReference type="EC" id="2.7.7.24" evidence="3 9"/>
<dbReference type="GO" id="GO:0008879">
    <property type="term" value="F:glucose-1-phosphate thymidylyltransferase activity"/>
    <property type="evidence" value="ECO:0007669"/>
    <property type="project" value="UniProtKB-EC"/>
</dbReference>
<reference evidence="13" key="2">
    <citation type="submission" date="2020-04" db="EMBL/GenBank/DDBJ databases">
        <authorList>
            <person name="Sombolestani A."/>
        </authorList>
    </citation>
    <scope>NUCLEOTIDE SEQUENCE</scope>
    <source>
        <strain evidence="13">LMG1408</strain>
    </source>
</reference>
<comment type="function">
    <text evidence="9">Catalyzes the formation of dTDP-glucose, from dTTP and glucose 1-phosphate, as well as its pyrophosphorolysis.</text>
</comment>
<comment type="cofactor">
    <cofactor evidence="1">
        <name>Mg(2+)</name>
        <dbReference type="ChEBI" id="CHEBI:18420"/>
    </cofactor>
</comment>
<dbReference type="SUPFAM" id="SSF53448">
    <property type="entry name" value="Nucleotide-diphospho-sugar transferases"/>
    <property type="match status" value="1"/>
</dbReference>
<keyword evidence="7 9" id="KW-0460">Magnesium</keyword>
<gene>
    <name evidence="13" type="primary">rfbA</name>
    <name evidence="11" type="ORF">AD931_08990</name>
    <name evidence="12" type="ORF">AD934_04350</name>
    <name evidence="13" type="ORF">HKD20_03280</name>
</gene>
<evidence type="ECO:0000313" key="16">
    <source>
        <dbReference type="Proteomes" id="UP000603665"/>
    </source>
</evidence>
<reference evidence="13" key="3">
    <citation type="submission" date="2023-10" db="EMBL/GenBank/DDBJ databases">
        <title>Description of novel Gluconobacter species.</title>
        <authorList>
            <person name="Cleenwerck I."/>
            <person name="Cnockaert M."/>
            <person name="Borremans W."/>
            <person name="Wieme A.D."/>
            <person name="De Vuyst L."/>
            <person name="Vandamme P."/>
        </authorList>
    </citation>
    <scope>NUCLEOTIDE SEQUENCE</scope>
    <source>
        <strain evidence="13">LMG1408</strain>
    </source>
</reference>
<name>A0A149UAJ1_GLUOY</name>
<evidence type="ECO:0000256" key="9">
    <source>
        <dbReference type="RuleBase" id="RU003706"/>
    </source>
</evidence>
<dbReference type="Pfam" id="PF00483">
    <property type="entry name" value="NTP_transferase"/>
    <property type="match status" value="1"/>
</dbReference>
<dbReference type="CDD" id="cd02538">
    <property type="entry name" value="G1P_TT_short"/>
    <property type="match status" value="1"/>
</dbReference>
<comment type="catalytic activity">
    <reaction evidence="8 9">
        <text>dTTP + alpha-D-glucose 1-phosphate + H(+) = dTDP-alpha-D-glucose + diphosphate</text>
        <dbReference type="Rhea" id="RHEA:15225"/>
        <dbReference type="ChEBI" id="CHEBI:15378"/>
        <dbReference type="ChEBI" id="CHEBI:33019"/>
        <dbReference type="ChEBI" id="CHEBI:37568"/>
        <dbReference type="ChEBI" id="CHEBI:57477"/>
        <dbReference type="ChEBI" id="CHEBI:58601"/>
        <dbReference type="EC" id="2.7.7.24"/>
    </reaction>
</comment>
<evidence type="ECO:0000313" key="12">
    <source>
        <dbReference type="EMBL" id="KXV19494.1"/>
    </source>
</evidence>
<reference evidence="14 15" key="1">
    <citation type="submission" date="2015-06" db="EMBL/GenBank/DDBJ databases">
        <title>Improved classification and identification of acetic acid bacteria using matrix-assisted laser desorption/ionization time-of-flight mass spectrometry; Gluconobacter nephelii and Gluconobacter uchimurae are later heterotypic synonyms of Gluconobacter japonicus and Gluconobacter oxydans, respectively.</title>
        <authorList>
            <person name="Li L."/>
            <person name="Cleenwerck I."/>
            <person name="De Vuyst L."/>
            <person name="Vandamme P."/>
        </authorList>
    </citation>
    <scope>NUCLEOTIDE SEQUENCE [LARGE SCALE GENOMIC DNA]</scope>
    <source>
        <strain evidence="11 14">LMG 1386</strain>
        <strain evidence="12 15">LMG 1676</strain>
    </source>
</reference>
<dbReference type="Proteomes" id="UP000075394">
    <property type="component" value="Unassembled WGS sequence"/>
</dbReference>
<dbReference type="RefSeq" id="WP_024717001.1">
    <property type="nucleotide sequence ID" value="NZ_BJNM01000017.1"/>
</dbReference>